<keyword evidence="3" id="KW-1185">Reference proteome</keyword>
<proteinExistence type="predicted"/>
<feature type="compositionally biased region" description="Low complexity" evidence="1">
    <location>
        <begin position="1"/>
        <end position="21"/>
    </location>
</feature>
<evidence type="ECO:0000256" key="1">
    <source>
        <dbReference type="SAM" id="MobiDB-lite"/>
    </source>
</evidence>
<organism evidence="2 3">
    <name type="scientific">Streptomyces polychromogenes</name>
    <dbReference type="NCBI Taxonomy" id="67342"/>
    <lineage>
        <taxon>Bacteria</taxon>
        <taxon>Bacillati</taxon>
        <taxon>Actinomycetota</taxon>
        <taxon>Actinomycetes</taxon>
        <taxon>Kitasatosporales</taxon>
        <taxon>Streptomycetaceae</taxon>
        <taxon>Streptomyces</taxon>
    </lineage>
</organism>
<dbReference type="EMBL" id="BAAABV010000015">
    <property type="protein sequence ID" value="GAA0288883.1"/>
    <property type="molecule type" value="Genomic_DNA"/>
</dbReference>
<evidence type="ECO:0000313" key="3">
    <source>
        <dbReference type="Proteomes" id="UP001501867"/>
    </source>
</evidence>
<reference evidence="2 3" key="1">
    <citation type="journal article" date="2019" name="Int. J. Syst. Evol. Microbiol.">
        <title>The Global Catalogue of Microorganisms (GCM) 10K type strain sequencing project: providing services to taxonomists for standard genome sequencing and annotation.</title>
        <authorList>
            <consortium name="The Broad Institute Genomics Platform"/>
            <consortium name="The Broad Institute Genome Sequencing Center for Infectious Disease"/>
            <person name="Wu L."/>
            <person name="Ma J."/>
        </authorList>
    </citation>
    <scope>NUCLEOTIDE SEQUENCE [LARGE SCALE GENOMIC DNA]</scope>
    <source>
        <strain evidence="2 3">JCM 4505</strain>
    </source>
</reference>
<dbReference type="Proteomes" id="UP001501867">
    <property type="component" value="Unassembled WGS sequence"/>
</dbReference>
<comment type="caution">
    <text evidence="2">The sequence shown here is derived from an EMBL/GenBank/DDBJ whole genome shotgun (WGS) entry which is preliminary data.</text>
</comment>
<accession>A0ABN0VCW5</accession>
<evidence type="ECO:0000313" key="2">
    <source>
        <dbReference type="EMBL" id="GAA0288883.1"/>
    </source>
</evidence>
<feature type="region of interest" description="Disordered" evidence="1">
    <location>
        <begin position="1"/>
        <end position="60"/>
    </location>
</feature>
<name>A0ABN0VCW5_9ACTN</name>
<gene>
    <name evidence="2" type="ORF">GCM10010302_29030</name>
</gene>
<protein>
    <submittedName>
        <fullName evidence="2">Uncharacterized protein</fullName>
    </submittedName>
</protein>
<feature type="compositionally biased region" description="Basic and acidic residues" evidence="1">
    <location>
        <begin position="47"/>
        <end position="60"/>
    </location>
</feature>
<sequence length="60" mass="6214">MCHPAWARARTAAAERAATAGQEGGEEPGNRVRAGMIPAPAGPPDTESPHRPDSRPVRGS</sequence>